<evidence type="ECO:0000256" key="4">
    <source>
        <dbReference type="SAM" id="MobiDB-lite"/>
    </source>
</evidence>
<dbReference type="EMBL" id="PFFQ01000056">
    <property type="protein sequence ID" value="PIW14715.1"/>
    <property type="molecule type" value="Genomic_DNA"/>
</dbReference>
<dbReference type="InterPro" id="IPR015854">
    <property type="entry name" value="ABC_transpr_LolD-like"/>
</dbReference>
<evidence type="ECO:0000256" key="1">
    <source>
        <dbReference type="ARBA" id="ARBA00022448"/>
    </source>
</evidence>
<keyword evidence="1" id="KW-0813">Transport</keyword>
<dbReference type="PROSITE" id="PS00211">
    <property type="entry name" value="ABC_TRANSPORTER_1"/>
    <property type="match status" value="1"/>
</dbReference>
<dbReference type="Gene3D" id="3.40.50.300">
    <property type="entry name" value="P-loop containing nucleotide triphosphate hydrolases"/>
    <property type="match status" value="1"/>
</dbReference>
<evidence type="ECO:0000259" key="5">
    <source>
        <dbReference type="PROSITE" id="PS50893"/>
    </source>
</evidence>
<dbReference type="PROSITE" id="PS50893">
    <property type="entry name" value="ABC_TRANSPORTER_2"/>
    <property type="match status" value="1"/>
</dbReference>
<feature type="region of interest" description="Disordered" evidence="4">
    <location>
        <begin position="219"/>
        <end position="238"/>
    </location>
</feature>
<evidence type="ECO:0000313" key="6">
    <source>
        <dbReference type="EMBL" id="PIW14715.1"/>
    </source>
</evidence>
<dbReference type="PANTHER" id="PTHR24220:SF86">
    <property type="entry name" value="ABC TRANSPORTER ABCH.1"/>
    <property type="match status" value="1"/>
</dbReference>
<evidence type="ECO:0000256" key="2">
    <source>
        <dbReference type="ARBA" id="ARBA00022741"/>
    </source>
</evidence>
<keyword evidence="2" id="KW-0547">Nucleotide-binding</keyword>
<dbReference type="InterPro" id="IPR017871">
    <property type="entry name" value="ABC_transporter-like_CS"/>
</dbReference>
<evidence type="ECO:0000313" key="7">
    <source>
        <dbReference type="Proteomes" id="UP000231019"/>
    </source>
</evidence>
<dbReference type="CDD" id="cd03255">
    <property type="entry name" value="ABC_MJ0796_LolCDE_FtsE"/>
    <property type="match status" value="1"/>
</dbReference>
<dbReference type="GO" id="GO:0098796">
    <property type="term" value="C:membrane protein complex"/>
    <property type="evidence" value="ECO:0007669"/>
    <property type="project" value="UniProtKB-ARBA"/>
</dbReference>
<feature type="domain" description="ABC transporter" evidence="5">
    <location>
        <begin position="2"/>
        <end position="238"/>
    </location>
</feature>
<gene>
    <name evidence="6" type="ORF">COW36_20120</name>
</gene>
<accession>A0A2M7FZJ7</accession>
<dbReference type="InterPro" id="IPR017911">
    <property type="entry name" value="MacB-like_ATP-bd"/>
</dbReference>
<dbReference type="FunFam" id="3.40.50.300:FF:000032">
    <property type="entry name" value="Export ABC transporter ATP-binding protein"/>
    <property type="match status" value="1"/>
</dbReference>
<dbReference type="AlphaFoldDB" id="A0A2M7FZJ7"/>
<protein>
    <submittedName>
        <fullName evidence="6">Macrolide ABC transporter ATP-binding protein</fullName>
    </submittedName>
</protein>
<proteinExistence type="predicted"/>
<dbReference type="SUPFAM" id="SSF52540">
    <property type="entry name" value="P-loop containing nucleoside triphosphate hydrolases"/>
    <property type="match status" value="1"/>
</dbReference>
<dbReference type="GO" id="GO:0005524">
    <property type="term" value="F:ATP binding"/>
    <property type="evidence" value="ECO:0007669"/>
    <property type="project" value="UniProtKB-KW"/>
</dbReference>
<dbReference type="Pfam" id="PF00005">
    <property type="entry name" value="ABC_tran"/>
    <property type="match status" value="1"/>
</dbReference>
<name>A0A2M7FZJ7_9BACT</name>
<dbReference type="InterPro" id="IPR027417">
    <property type="entry name" value="P-loop_NTPase"/>
</dbReference>
<dbReference type="GO" id="GO:0022857">
    <property type="term" value="F:transmembrane transporter activity"/>
    <property type="evidence" value="ECO:0007669"/>
    <property type="project" value="TreeGrafter"/>
</dbReference>
<dbReference type="PANTHER" id="PTHR24220">
    <property type="entry name" value="IMPORT ATP-BINDING PROTEIN"/>
    <property type="match status" value="1"/>
</dbReference>
<dbReference type="InterPro" id="IPR003593">
    <property type="entry name" value="AAA+_ATPase"/>
</dbReference>
<dbReference type="InterPro" id="IPR003439">
    <property type="entry name" value="ABC_transporter-like_ATP-bd"/>
</dbReference>
<comment type="caution">
    <text evidence="6">The sequence shown here is derived from an EMBL/GenBank/DDBJ whole genome shotgun (WGS) entry which is preliminary data.</text>
</comment>
<dbReference type="Proteomes" id="UP000231019">
    <property type="component" value="Unassembled WGS sequence"/>
</dbReference>
<sequence length="238" mass="26193">MLEARELVKTYRMAQQEVQALRGVSFTVEAGEMVAIMGPSGSGKSTLMTLLGCLDTPTSGSLSLDDVDVSQASEVELSHIRNQKIGFVFQSFNLLTDMTALENVALPLFYARLPKHERMARAQAALEHVGLGERIHHTPLELSGGQQQRVSVARALVGKPALLLADEPTGALDTRTSYEIMHLLQNLNQEGSTLVIITHEMDIARCCRRIVILRDGKIESDTPNTPWRPELPEEEAHA</sequence>
<dbReference type="GO" id="GO:0016887">
    <property type="term" value="F:ATP hydrolysis activity"/>
    <property type="evidence" value="ECO:0007669"/>
    <property type="project" value="InterPro"/>
</dbReference>
<reference evidence="6 7" key="1">
    <citation type="submission" date="2017-09" db="EMBL/GenBank/DDBJ databases">
        <title>Depth-based differentiation of microbial function through sediment-hosted aquifers and enrichment of novel symbionts in the deep terrestrial subsurface.</title>
        <authorList>
            <person name="Probst A.J."/>
            <person name="Ladd B."/>
            <person name="Jarett J.K."/>
            <person name="Geller-Mcgrath D.E."/>
            <person name="Sieber C.M."/>
            <person name="Emerson J.B."/>
            <person name="Anantharaman K."/>
            <person name="Thomas B.C."/>
            <person name="Malmstrom R."/>
            <person name="Stieglmeier M."/>
            <person name="Klingl A."/>
            <person name="Woyke T."/>
            <person name="Ryan C.M."/>
            <person name="Banfield J.F."/>
        </authorList>
    </citation>
    <scope>NUCLEOTIDE SEQUENCE [LARGE SCALE GENOMIC DNA]</scope>
    <source>
        <strain evidence="6">CG17_big_fil_post_rev_8_21_14_2_50_48_46</strain>
    </source>
</reference>
<keyword evidence="3 6" id="KW-0067">ATP-binding</keyword>
<organism evidence="6 7">
    <name type="scientific">bacterium (Candidatus Blackallbacteria) CG17_big_fil_post_rev_8_21_14_2_50_48_46</name>
    <dbReference type="NCBI Taxonomy" id="2014261"/>
    <lineage>
        <taxon>Bacteria</taxon>
        <taxon>Candidatus Blackallbacteria</taxon>
    </lineage>
</organism>
<evidence type="ECO:0000256" key="3">
    <source>
        <dbReference type="ARBA" id="ARBA00022840"/>
    </source>
</evidence>
<dbReference type="GO" id="GO:0005886">
    <property type="term" value="C:plasma membrane"/>
    <property type="evidence" value="ECO:0007669"/>
    <property type="project" value="TreeGrafter"/>
</dbReference>
<dbReference type="SMART" id="SM00382">
    <property type="entry name" value="AAA"/>
    <property type="match status" value="1"/>
</dbReference>